<dbReference type="InterPro" id="IPR044643">
    <property type="entry name" value="TrpF_fam"/>
</dbReference>
<evidence type="ECO:0000256" key="3">
    <source>
        <dbReference type="ARBA" id="ARBA00012572"/>
    </source>
</evidence>
<organism evidence="11 12">
    <name type="scientific">Anaerosacchariphilus hominis</name>
    <dbReference type="NCBI Taxonomy" id="2763017"/>
    <lineage>
        <taxon>Bacteria</taxon>
        <taxon>Bacillati</taxon>
        <taxon>Bacillota</taxon>
        <taxon>Clostridia</taxon>
        <taxon>Lachnospirales</taxon>
        <taxon>Lachnospiraceae</taxon>
        <taxon>Anaerosacchariphilus</taxon>
    </lineage>
</organism>
<proteinExistence type="inferred from homology"/>
<evidence type="ECO:0000313" key="12">
    <source>
        <dbReference type="Proteomes" id="UP000649345"/>
    </source>
</evidence>
<dbReference type="Pfam" id="PF00697">
    <property type="entry name" value="PRAI"/>
    <property type="match status" value="1"/>
</dbReference>
<dbReference type="PANTHER" id="PTHR42894:SF1">
    <property type="entry name" value="N-(5'-PHOSPHORIBOSYL)ANTHRANILATE ISOMERASE"/>
    <property type="match status" value="1"/>
</dbReference>
<evidence type="ECO:0000313" key="11">
    <source>
        <dbReference type="EMBL" id="MBC5660723.1"/>
    </source>
</evidence>
<dbReference type="AlphaFoldDB" id="A0A923LDR9"/>
<keyword evidence="6 9" id="KW-0822">Tryptophan biosynthesis</keyword>
<dbReference type="InterPro" id="IPR001240">
    <property type="entry name" value="PRAI_dom"/>
</dbReference>
<accession>A0A923LDR9</accession>
<keyword evidence="12" id="KW-1185">Reference proteome</keyword>
<comment type="caution">
    <text evidence="11">The sequence shown here is derived from an EMBL/GenBank/DDBJ whole genome shotgun (WGS) entry which is preliminary data.</text>
</comment>
<dbReference type="GO" id="GO:0000162">
    <property type="term" value="P:L-tryptophan biosynthetic process"/>
    <property type="evidence" value="ECO:0007669"/>
    <property type="project" value="UniProtKB-UniRule"/>
</dbReference>
<keyword evidence="8 9" id="KW-0413">Isomerase</keyword>
<evidence type="ECO:0000259" key="10">
    <source>
        <dbReference type="Pfam" id="PF00697"/>
    </source>
</evidence>
<dbReference type="RefSeq" id="WP_186872557.1">
    <property type="nucleotide sequence ID" value="NZ_JACOOR010000008.1"/>
</dbReference>
<dbReference type="EC" id="5.3.1.24" evidence="3 9"/>
<dbReference type="HAMAP" id="MF_00135">
    <property type="entry name" value="PRAI"/>
    <property type="match status" value="1"/>
</dbReference>
<keyword evidence="5 9" id="KW-0028">Amino-acid biosynthesis</keyword>
<evidence type="ECO:0000256" key="1">
    <source>
        <dbReference type="ARBA" id="ARBA00001164"/>
    </source>
</evidence>
<reference evidence="11" key="1">
    <citation type="submission" date="2020-08" db="EMBL/GenBank/DDBJ databases">
        <title>Genome public.</title>
        <authorList>
            <person name="Liu C."/>
            <person name="Sun Q."/>
        </authorList>
    </citation>
    <scope>NUCLEOTIDE SEQUENCE</scope>
    <source>
        <strain evidence="11">NSJ-68</strain>
    </source>
</reference>
<protein>
    <recommendedName>
        <fullName evidence="4 9">N-(5'-phosphoribosyl)anthranilate isomerase</fullName>
        <shortName evidence="9">PRAI</shortName>
        <ecNumber evidence="3 9">5.3.1.24</ecNumber>
    </recommendedName>
</protein>
<dbReference type="PANTHER" id="PTHR42894">
    <property type="entry name" value="N-(5'-PHOSPHORIBOSYL)ANTHRANILATE ISOMERASE"/>
    <property type="match status" value="1"/>
</dbReference>
<dbReference type="EMBL" id="JACOOR010000008">
    <property type="protein sequence ID" value="MBC5660723.1"/>
    <property type="molecule type" value="Genomic_DNA"/>
</dbReference>
<comment type="catalytic activity">
    <reaction evidence="1 9">
        <text>N-(5-phospho-beta-D-ribosyl)anthranilate = 1-(2-carboxyphenylamino)-1-deoxy-D-ribulose 5-phosphate</text>
        <dbReference type="Rhea" id="RHEA:21540"/>
        <dbReference type="ChEBI" id="CHEBI:18277"/>
        <dbReference type="ChEBI" id="CHEBI:58613"/>
        <dbReference type="EC" id="5.3.1.24"/>
    </reaction>
</comment>
<comment type="pathway">
    <text evidence="2 9">Amino-acid biosynthesis; L-tryptophan biosynthesis; L-tryptophan from chorismate: step 3/5.</text>
</comment>
<dbReference type="GO" id="GO:0004640">
    <property type="term" value="F:phosphoribosylanthranilate isomerase activity"/>
    <property type="evidence" value="ECO:0007669"/>
    <property type="project" value="UniProtKB-UniRule"/>
</dbReference>
<sequence>MTKIKICGLKRPEDIQAVNEAKPDFAGFVIEVSKSRRNVSAEQVRELVKGLAEQTEAVGVFVNAPLELVAGLLKDGTLALAQLHGGEDEAYIRELRQMTDKPLIQAFSIRTKADIERALQSTADYLLLDQGDGGTGRCFDWSLVPELSRPFFLAGGLSVVNLSEAISQVKPWAVDLSSSLETDGVKDPAKIQAAVEMVRTLETGSR</sequence>
<comment type="similarity">
    <text evidence="9">Belongs to the TrpF family.</text>
</comment>
<dbReference type="Gene3D" id="3.20.20.70">
    <property type="entry name" value="Aldolase class I"/>
    <property type="match status" value="1"/>
</dbReference>
<evidence type="ECO:0000256" key="8">
    <source>
        <dbReference type="ARBA" id="ARBA00023235"/>
    </source>
</evidence>
<keyword evidence="7 9" id="KW-0057">Aromatic amino acid biosynthesis</keyword>
<dbReference type="CDD" id="cd00405">
    <property type="entry name" value="PRAI"/>
    <property type="match status" value="1"/>
</dbReference>
<name>A0A923LDR9_9FIRM</name>
<evidence type="ECO:0000256" key="2">
    <source>
        <dbReference type="ARBA" id="ARBA00004664"/>
    </source>
</evidence>
<dbReference type="SUPFAM" id="SSF51366">
    <property type="entry name" value="Ribulose-phoshate binding barrel"/>
    <property type="match status" value="1"/>
</dbReference>
<dbReference type="Proteomes" id="UP000649345">
    <property type="component" value="Unassembled WGS sequence"/>
</dbReference>
<evidence type="ECO:0000256" key="5">
    <source>
        <dbReference type="ARBA" id="ARBA00022605"/>
    </source>
</evidence>
<evidence type="ECO:0000256" key="4">
    <source>
        <dbReference type="ARBA" id="ARBA00022272"/>
    </source>
</evidence>
<dbReference type="InterPro" id="IPR011060">
    <property type="entry name" value="RibuloseP-bd_barrel"/>
</dbReference>
<gene>
    <name evidence="9" type="primary">trpF</name>
    <name evidence="11" type="ORF">H8S44_13230</name>
</gene>
<feature type="domain" description="N-(5'phosphoribosyl) anthranilate isomerase (PRAI)" evidence="10">
    <location>
        <begin position="4"/>
        <end position="196"/>
    </location>
</feature>
<evidence type="ECO:0000256" key="6">
    <source>
        <dbReference type="ARBA" id="ARBA00022822"/>
    </source>
</evidence>
<dbReference type="InterPro" id="IPR013785">
    <property type="entry name" value="Aldolase_TIM"/>
</dbReference>
<evidence type="ECO:0000256" key="9">
    <source>
        <dbReference type="HAMAP-Rule" id="MF_00135"/>
    </source>
</evidence>
<evidence type="ECO:0000256" key="7">
    <source>
        <dbReference type="ARBA" id="ARBA00023141"/>
    </source>
</evidence>